<feature type="compositionally biased region" description="Low complexity" evidence="1">
    <location>
        <begin position="326"/>
        <end position="350"/>
    </location>
</feature>
<dbReference type="GO" id="GO:0035838">
    <property type="term" value="C:growing cell tip"/>
    <property type="evidence" value="ECO:0007669"/>
    <property type="project" value="TreeGrafter"/>
</dbReference>
<keyword evidence="2" id="KW-0472">Membrane</keyword>
<feature type="compositionally biased region" description="Polar residues" evidence="1">
    <location>
        <begin position="618"/>
        <end position="629"/>
    </location>
</feature>
<feature type="compositionally biased region" description="Basic and acidic residues" evidence="1">
    <location>
        <begin position="435"/>
        <end position="448"/>
    </location>
</feature>
<protein>
    <submittedName>
        <fullName evidence="3">HGL205Wp</fullName>
    </submittedName>
</protein>
<keyword evidence="2" id="KW-1133">Transmembrane helix</keyword>
<reference evidence="3 4" key="1">
    <citation type="submission" date="2016-01" db="EMBL/GenBank/DDBJ databases">
        <title>Genome sequence of the yeast Holleya sinecauda.</title>
        <authorList>
            <person name="Dietrich F.S."/>
        </authorList>
    </citation>
    <scope>NUCLEOTIDE SEQUENCE [LARGE SCALE GENOMIC DNA]</scope>
    <source>
        <strain evidence="3 4">ATCC 58844</strain>
    </source>
</reference>
<dbReference type="GO" id="GO:0032153">
    <property type="term" value="C:cell division site"/>
    <property type="evidence" value="ECO:0007669"/>
    <property type="project" value="TreeGrafter"/>
</dbReference>
<dbReference type="PANTHER" id="PTHR28013">
    <property type="entry name" value="PROTEIN DCV1-RELATED"/>
    <property type="match status" value="1"/>
</dbReference>
<accession>A0A0X8HVA4</accession>
<proteinExistence type="predicted"/>
<feature type="transmembrane region" description="Helical" evidence="2">
    <location>
        <begin position="83"/>
        <end position="106"/>
    </location>
</feature>
<feature type="transmembrane region" description="Helical" evidence="2">
    <location>
        <begin position="152"/>
        <end position="175"/>
    </location>
</feature>
<organism evidence="3 4">
    <name type="scientific">Eremothecium sinecaudum</name>
    <dbReference type="NCBI Taxonomy" id="45286"/>
    <lineage>
        <taxon>Eukaryota</taxon>
        <taxon>Fungi</taxon>
        <taxon>Dikarya</taxon>
        <taxon>Ascomycota</taxon>
        <taxon>Saccharomycotina</taxon>
        <taxon>Saccharomycetes</taxon>
        <taxon>Saccharomycetales</taxon>
        <taxon>Saccharomycetaceae</taxon>
        <taxon>Eremothecium</taxon>
    </lineage>
</organism>
<feature type="transmembrane region" description="Helical" evidence="2">
    <location>
        <begin position="118"/>
        <end position="146"/>
    </location>
</feature>
<dbReference type="EMBL" id="CP014247">
    <property type="protein sequence ID" value="AMD22135.1"/>
    <property type="molecule type" value="Genomic_DNA"/>
</dbReference>
<keyword evidence="2" id="KW-0812">Transmembrane</keyword>
<feature type="compositionally biased region" description="Acidic residues" evidence="1">
    <location>
        <begin position="476"/>
        <end position="485"/>
    </location>
</feature>
<evidence type="ECO:0000256" key="1">
    <source>
        <dbReference type="SAM" id="MobiDB-lite"/>
    </source>
</evidence>
<feature type="compositionally biased region" description="Polar residues" evidence="1">
    <location>
        <begin position="581"/>
        <end position="596"/>
    </location>
</feature>
<evidence type="ECO:0000313" key="3">
    <source>
        <dbReference type="EMBL" id="AMD22135.1"/>
    </source>
</evidence>
<sequence length="636" mass="68549">MNMGFKGLYTIIWLLQLAALAIIVMACITTPVTRLALATSGDTSYGIFGSCTSLLCYGVNETIEQQRVDGMDWLFADHVRETLYHSLLVTPIAAGFTLFALVLNFISQFGNASAHKPVFLGNFFFTIFACILTIGACILVILSFWPRLTWCGFLMIGAAALTSLCVPMTIGAYLLNIRDNNDGDTSSDYGRKGFLKQEELTRSFTISNPPRDSAGGTTDYYKMKDDLSAESTQTGFSEVYANTQVPQSYLISNHAASLSSAYKNPSGGDANATAPYPSTSSGLASTPRKEGSRVGMPYPTGGADLGTINDHQQQQQQLQGSTAAASNNQNYYGSSSNSLNHNHSTFSSTNPGQKSPYGMKSGSNQHYTAFPGAPTYGPLGYERKHYNTLSQSSSSYDFSPPLMGKLNSEGYNKESALSYTNTPIAVLGIPNSGVSKDHQAHLSTERRGVLPPSQEYDDEEFVRQNTIDPSSRPPLDGDDGIEDDRSDFTSVSQRAANRGYGGSHLSMLPGSSAIYDPRFNQSANFQQSLTAPHSAQYLGPYTPQQQSGSALYGTALGAPRLADASDMLLQNNPDFMISARPASTNTPKFGNRTSMSPGPALSLQGSHYKPAYKKRLQKTSAVTAASLSRDSPYGNR</sequence>
<dbReference type="PROSITE" id="PS51257">
    <property type="entry name" value="PROKAR_LIPOPROTEIN"/>
    <property type="match status" value="1"/>
</dbReference>
<feature type="region of interest" description="Disordered" evidence="1">
    <location>
        <begin position="262"/>
        <end position="370"/>
    </location>
</feature>
<feature type="region of interest" description="Disordered" evidence="1">
    <location>
        <begin position="578"/>
        <end position="636"/>
    </location>
</feature>
<dbReference type="STRING" id="45286.A0A0X8HVA4"/>
<gene>
    <name evidence="3" type="ORF">AW171_hschr74151</name>
</gene>
<dbReference type="OrthoDB" id="2354757at2759"/>
<dbReference type="Proteomes" id="UP000243052">
    <property type="component" value="Chromosome vii"/>
</dbReference>
<dbReference type="AlphaFoldDB" id="A0A0X8HVA4"/>
<evidence type="ECO:0000313" key="4">
    <source>
        <dbReference type="Proteomes" id="UP000243052"/>
    </source>
</evidence>
<dbReference type="GO" id="GO:0005886">
    <property type="term" value="C:plasma membrane"/>
    <property type="evidence" value="ECO:0007669"/>
    <property type="project" value="InterPro"/>
</dbReference>
<evidence type="ECO:0000256" key="2">
    <source>
        <dbReference type="SAM" id="Phobius"/>
    </source>
</evidence>
<dbReference type="PANTHER" id="PTHR28013:SF8">
    <property type="entry name" value="AEL027WP"/>
    <property type="match status" value="1"/>
</dbReference>
<name>A0A0X8HVA4_9SACH</name>
<dbReference type="RefSeq" id="XP_017989131.1">
    <property type="nucleotide sequence ID" value="XM_018133706.1"/>
</dbReference>
<dbReference type="InterPro" id="IPR051380">
    <property type="entry name" value="pH-response_reg_palI/RIM9"/>
</dbReference>
<dbReference type="GeneID" id="28725471"/>
<keyword evidence="4" id="KW-1185">Reference proteome</keyword>
<dbReference type="Pfam" id="PF06687">
    <property type="entry name" value="SUR7"/>
    <property type="match status" value="1"/>
</dbReference>
<feature type="region of interest" description="Disordered" evidence="1">
    <location>
        <begin position="434"/>
        <end position="486"/>
    </location>
</feature>
<dbReference type="InterPro" id="IPR009571">
    <property type="entry name" value="SUR7/Rim9-like_fungi"/>
</dbReference>